<dbReference type="GO" id="GO:0022857">
    <property type="term" value="F:transmembrane transporter activity"/>
    <property type="evidence" value="ECO:0007669"/>
    <property type="project" value="TreeGrafter"/>
</dbReference>
<accession>A0A9D1FLS7</accession>
<dbReference type="CDD" id="cd03255">
    <property type="entry name" value="ABC_MJ0796_LolCDE_FtsE"/>
    <property type="match status" value="1"/>
</dbReference>
<dbReference type="GO" id="GO:0098796">
    <property type="term" value="C:membrane protein complex"/>
    <property type="evidence" value="ECO:0007669"/>
    <property type="project" value="UniProtKB-ARBA"/>
</dbReference>
<protein>
    <submittedName>
        <fullName evidence="5">ABC transporter ATP-binding protein</fullName>
    </submittedName>
</protein>
<reference evidence="5" key="1">
    <citation type="submission" date="2020-10" db="EMBL/GenBank/DDBJ databases">
        <authorList>
            <person name="Gilroy R."/>
        </authorList>
    </citation>
    <scope>NUCLEOTIDE SEQUENCE</scope>
    <source>
        <strain evidence="5">CHK199-13235</strain>
    </source>
</reference>
<dbReference type="SUPFAM" id="SSF52540">
    <property type="entry name" value="P-loop containing nucleoside triphosphate hydrolases"/>
    <property type="match status" value="1"/>
</dbReference>
<keyword evidence="2" id="KW-0547">Nucleotide-binding</keyword>
<dbReference type="InterPro" id="IPR027417">
    <property type="entry name" value="P-loop_NTPase"/>
</dbReference>
<dbReference type="Proteomes" id="UP000824002">
    <property type="component" value="Unassembled WGS sequence"/>
</dbReference>
<evidence type="ECO:0000259" key="4">
    <source>
        <dbReference type="PROSITE" id="PS50893"/>
    </source>
</evidence>
<dbReference type="FunFam" id="3.40.50.300:FF:000032">
    <property type="entry name" value="Export ABC transporter ATP-binding protein"/>
    <property type="match status" value="1"/>
</dbReference>
<dbReference type="GO" id="GO:0005886">
    <property type="term" value="C:plasma membrane"/>
    <property type="evidence" value="ECO:0007669"/>
    <property type="project" value="TreeGrafter"/>
</dbReference>
<gene>
    <name evidence="5" type="ORF">IAB51_04260</name>
</gene>
<dbReference type="InterPro" id="IPR015854">
    <property type="entry name" value="ABC_transpr_LolD-like"/>
</dbReference>
<keyword evidence="1" id="KW-0813">Transport</keyword>
<dbReference type="InterPro" id="IPR017871">
    <property type="entry name" value="ABC_transporter-like_CS"/>
</dbReference>
<dbReference type="InterPro" id="IPR003439">
    <property type="entry name" value="ABC_transporter-like_ATP-bd"/>
</dbReference>
<dbReference type="PROSITE" id="PS00211">
    <property type="entry name" value="ABC_TRANSPORTER_1"/>
    <property type="match status" value="1"/>
</dbReference>
<dbReference type="PROSITE" id="PS50893">
    <property type="entry name" value="ABC_TRANSPORTER_2"/>
    <property type="match status" value="1"/>
</dbReference>
<evidence type="ECO:0000313" key="5">
    <source>
        <dbReference type="EMBL" id="HIS76007.1"/>
    </source>
</evidence>
<feature type="domain" description="ABC transporter" evidence="4">
    <location>
        <begin position="8"/>
        <end position="234"/>
    </location>
</feature>
<name>A0A9D1FLS7_9FIRM</name>
<keyword evidence="3 5" id="KW-0067">ATP-binding</keyword>
<dbReference type="SMART" id="SM00382">
    <property type="entry name" value="AAA"/>
    <property type="match status" value="1"/>
</dbReference>
<dbReference type="Pfam" id="PF00005">
    <property type="entry name" value="ABC_tran"/>
    <property type="match status" value="1"/>
</dbReference>
<dbReference type="EMBL" id="DVJP01000030">
    <property type="protein sequence ID" value="HIS76007.1"/>
    <property type="molecule type" value="Genomic_DNA"/>
</dbReference>
<dbReference type="AlphaFoldDB" id="A0A9D1FLS7"/>
<proteinExistence type="predicted"/>
<dbReference type="GO" id="GO:0005524">
    <property type="term" value="F:ATP binding"/>
    <property type="evidence" value="ECO:0007669"/>
    <property type="project" value="UniProtKB-KW"/>
</dbReference>
<evidence type="ECO:0000256" key="3">
    <source>
        <dbReference type="ARBA" id="ARBA00022840"/>
    </source>
</evidence>
<dbReference type="InterPro" id="IPR017911">
    <property type="entry name" value="MacB-like_ATP-bd"/>
</dbReference>
<reference evidence="5" key="2">
    <citation type="journal article" date="2021" name="PeerJ">
        <title>Extensive microbial diversity within the chicken gut microbiome revealed by metagenomics and culture.</title>
        <authorList>
            <person name="Gilroy R."/>
            <person name="Ravi A."/>
            <person name="Getino M."/>
            <person name="Pursley I."/>
            <person name="Horton D.L."/>
            <person name="Alikhan N.F."/>
            <person name="Baker D."/>
            <person name="Gharbi K."/>
            <person name="Hall N."/>
            <person name="Watson M."/>
            <person name="Adriaenssens E.M."/>
            <person name="Foster-Nyarko E."/>
            <person name="Jarju S."/>
            <person name="Secka A."/>
            <person name="Antonio M."/>
            <person name="Oren A."/>
            <person name="Chaudhuri R.R."/>
            <person name="La Ragione R."/>
            <person name="Hildebrand F."/>
            <person name="Pallen M.J."/>
        </authorList>
    </citation>
    <scope>NUCLEOTIDE SEQUENCE</scope>
    <source>
        <strain evidence="5">CHK199-13235</strain>
    </source>
</reference>
<evidence type="ECO:0000313" key="6">
    <source>
        <dbReference type="Proteomes" id="UP000824002"/>
    </source>
</evidence>
<dbReference type="Gene3D" id="3.40.50.300">
    <property type="entry name" value="P-loop containing nucleotide triphosphate hydrolases"/>
    <property type="match status" value="1"/>
</dbReference>
<dbReference type="PANTHER" id="PTHR24220">
    <property type="entry name" value="IMPORT ATP-BINDING PROTEIN"/>
    <property type="match status" value="1"/>
</dbReference>
<evidence type="ECO:0000256" key="1">
    <source>
        <dbReference type="ARBA" id="ARBA00022448"/>
    </source>
</evidence>
<comment type="caution">
    <text evidence="5">The sequence shown here is derived from an EMBL/GenBank/DDBJ whole genome shotgun (WGS) entry which is preliminary data.</text>
</comment>
<sequence length="235" mass="25626">MEEYTPIIRTEGLTRTFSSSAGEVHALQDVTLAIRPQCLNLLSGKSGSGKTTLINLLGSLDRPTSGKIYFEDKELSALPERERDKLRRTRIGFVFQSVALMSAMTALENVEFALRVAGFPAAGRRERALECLDYVGLAKRAAHLPQEMSGGEQQRVAIARAIAHRPAVIFADEPTAQLDSNMGLQVIAVFKKLIEEQGATIVMTTHDPDLMQLADQVFTLEDGILRAVTGKGEAS</sequence>
<dbReference type="InterPro" id="IPR003593">
    <property type="entry name" value="AAA+_ATPase"/>
</dbReference>
<organism evidence="5 6">
    <name type="scientific">Candidatus Merdivicinus excrementipullorum</name>
    <dbReference type="NCBI Taxonomy" id="2840867"/>
    <lineage>
        <taxon>Bacteria</taxon>
        <taxon>Bacillati</taxon>
        <taxon>Bacillota</taxon>
        <taxon>Clostridia</taxon>
        <taxon>Eubacteriales</taxon>
        <taxon>Oscillospiraceae</taxon>
        <taxon>Oscillospiraceae incertae sedis</taxon>
        <taxon>Candidatus Merdivicinus</taxon>
    </lineage>
</organism>
<evidence type="ECO:0000256" key="2">
    <source>
        <dbReference type="ARBA" id="ARBA00022741"/>
    </source>
</evidence>
<dbReference type="GO" id="GO:0016887">
    <property type="term" value="F:ATP hydrolysis activity"/>
    <property type="evidence" value="ECO:0007669"/>
    <property type="project" value="InterPro"/>
</dbReference>